<evidence type="ECO:0000256" key="12">
    <source>
        <dbReference type="ARBA" id="ARBA00034430"/>
    </source>
</evidence>
<dbReference type="RefSeq" id="WP_084539176.1">
    <property type="nucleotide sequence ID" value="NZ_FQYN01000011.1"/>
</dbReference>
<feature type="transmembrane region" description="Helical" evidence="13">
    <location>
        <begin position="104"/>
        <end position="124"/>
    </location>
</feature>
<organism evidence="14 15">
    <name type="scientific">Hymenobacter daecheongensis DSM 21074</name>
    <dbReference type="NCBI Taxonomy" id="1121955"/>
    <lineage>
        <taxon>Bacteria</taxon>
        <taxon>Pseudomonadati</taxon>
        <taxon>Bacteroidota</taxon>
        <taxon>Cytophagia</taxon>
        <taxon>Cytophagales</taxon>
        <taxon>Hymenobacteraceae</taxon>
        <taxon>Hymenobacter</taxon>
    </lineage>
</organism>
<evidence type="ECO:0000256" key="4">
    <source>
        <dbReference type="ARBA" id="ARBA00022538"/>
    </source>
</evidence>
<evidence type="ECO:0000256" key="9">
    <source>
        <dbReference type="ARBA" id="ARBA00023065"/>
    </source>
</evidence>
<comment type="catalytic activity">
    <reaction evidence="12">
        <text>K(+)(in) = K(+)(out)</text>
        <dbReference type="Rhea" id="RHEA:29463"/>
        <dbReference type="ChEBI" id="CHEBI:29103"/>
    </reaction>
</comment>
<reference evidence="14 15" key="1">
    <citation type="submission" date="2016-11" db="EMBL/GenBank/DDBJ databases">
        <authorList>
            <person name="Jaros S."/>
            <person name="Januszkiewicz K."/>
            <person name="Wedrychowicz H."/>
        </authorList>
    </citation>
    <scope>NUCLEOTIDE SEQUENCE [LARGE SCALE GENOMIC DNA]</scope>
    <source>
        <strain evidence="14 15">DSM 21074</strain>
    </source>
</reference>
<comment type="subcellular location">
    <subcellularLocation>
        <location evidence="1">Membrane</location>
        <topology evidence="1">Multi-pass membrane protein</topology>
    </subcellularLocation>
</comment>
<keyword evidence="10 13" id="KW-0472">Membrane</keyword>
<dbReference type="EMBL" id="FQYN01000011">
    <property type="protein sequence ID" value="SHJ78724.1"/>
    <property type="molecule type" value="Genomic_DNA"/>
</dbReference>
<evidence type="ECO:0000256" key="5">
    <source>
        <dbReference type="ARBA" id="ARBA00022692"/>
    </source>
</evidence>
<dbReference type="STRING" id="1121955.SAMN02745146_0153"/>
<keyword evidence="8 13" id="KW-1133">Transmembrane helix</keyword>
<keyword evidence="11" id="KW-0407">Ion channel</keyword>
<feature type="transmembrane region" description="Helical" evidence="13">
    <location>
        <begin position="63"/>
        <end position="83"/>
    </location>
</feature>
<dbReference type="GO" id="GO:0016020">
    <property type="term" value="C:membrane"/>
    <property type="evidence" value="ECO:0007669"/>
    <property type="project" value="UniProtKB-SubCell"/>
</dbReference>
<evidence type="ECO:0000313" key="15">
    <source>
        <dbReference type="Proteomes" id="UP000184418"/>
    </source>
</evidence>
<keyword evidence="4" id="KW-0633">Potassium transport</keyword>
<keyword evidence="3" id="KW-0813">Transport</keyword>
<feature type="transmembrane region" description="Helical" evidence="13">
    <location>
        <begin position="130"/>
        <end position="148"/>
    </location>
</feature>
<evidence type="ECO:0000256" key="10">
    <source>
        <dbReference type="ARBA" id="ARBA00023136"/>
    </source>
</evidence>
<evidence type="ECO:0000256" key="11">
    <source>
        <dbReference type="ARBA" id="ARBA00023303"/>
    </source>
</evidence>
<dbReference type="AlphaFoldDB" id="A0A1M6M5G3"/>
<keyword evidence="6" id="KW-0631">Potassium channel</keyword>
<accession>A0A1M6M5G3</accession>
<keyword evidence="15" id="KW-1185">Reference proteome</keyword>
<keyword evidence="9" id="KW-0406">Ion transport</keyword>
<dbReference type="InterPro" id="IPR010617">
    <property type="entry name" value="TMEM175-like"/>
</dbReference>
<dbReference type="GO" id="GO:0015252">
    <property type="term" value="F:proton channel activity"/>
    <property type="evidence" value="ECO:0007669"/>
    <property type="project" value="InterPro"/>
</dbReference>
<sequence>MAQSSSHAPPLAYTEVAGQSLRRIESLSDGVFSIAMTLLVLNLRVPAAALVRTEADVGPALRALLPSIGGYVLGFLSLGIFWVCQSTQFTYLARSDRRLAWWHIAFLLVVGLLPFSTAFLTTHFPLRGAVLVYWANLLLLGGALLGSYRYAQRHGLLRPEHAAVGRALMRRLGLMQVQYAAAAGLCLLSVPAGAGLLLLVQLNYALGLVADRWLGD</sequence>
<evidence type="ECO:0000313" key="14">
    <source>
        <dbReference type="EMBL" id="SHJ78724.1"/>
    </source>
</evidence>
<dbReference type="PANTHER" id="PTHR31462:SF5">
    <property type="entry name" value="ENDOSOMAL_LYSOSOMAL PROTON CHANNEL TMEM175"/>
    <property type="match status" value="1"/>
</dbReference>
<evidence type="ECO:0000256" key="3">
    <source>
        <dbReference type="ARBA" id="ARBA00022448"/>
    </source>
</evidence>
<gene>
    <name evidence="14" type="ORF">SAMN02745146_0153</name>
</gene>
<protein>
    <submittedName>
        <fullName evidence="14">Uncharacterized membrane protein</fullName>
    </submittedName>
</protein>
<evidence type="ECO:0000256" key="13">
    <source>
        <dbReference type="SAM" id="Phobius"/>
    </source>
</evidence>
<feature type="transmembrane region" description="Helical" evidence="13">
    <location>
        <begin position="179"/>
        <end position="206"/>
    </location>
</feature>
<comment type="similarity">
    <text evidence="2">Belongs to the TMEM175 family.</text>
</comment>
<dbReference type="Proteomes" id="UP000184418">
    <property type="component" value="Unassembled WGS sequence"/>
</dbReference>
<keyword evidence="5 13" id="KW-0812">Transmembrane</keyword>
<keyword evidence="7" id="KW-0630">Potassium</keyword>
<evidence type="ECO:0000256" key="1">
    <source>
        <dbReference type="ARBA" id="ARBA00004141"/>
    </source>
</evidence>
<evidence type="ECO:0000256" key="2">
    <source>
        <dbReference type="ARBA" id="ARBA00006920"/>
    </source>
</evidence>
<dbReference type="Pfam" id="PF06736">
    <property type="entry name" value="TMEM175"/>
    <property type="match status" value="1"/>
</dbReference>
<evidence type="ECO:0000256" key="8">
    <source>
        <dbReference type="ARBA" id="ARBA00022989"/>
    </source>
</evidence>
<proteinExistence type="inferred from homology"/>
<dbReference type="GO" id="GO:0005267">
    <property type="term" value="F:potassium channel activity"/>
    <property type="evidence" value="ECO:0007669"/>
    <property type="project" value="UniProtKB-KW"/>
</dbReference>
<dbReference type="OrthoDB" id="7626281at2"/>
<evidence type="ECO:0000256" key="7">
    <source>
        <dbReference type="ARBA" id="ARBA00022958"/>
    </source>
</evidence>
<evidence type="ECO:0000256" key="6">
    <source>
        <dbReference type="ARBA" id="ARBA00022826"/>
    </source>
</evidence>
<dbReference type="PANTHER" id="PTHR31462">
    <property type="entry name" value="ENDOSOMAL/LYSOSOMAL POTASSIUM CHANNEL TMEM175"/>
    <property type="match status" value="1"/>
</dbReference>
<name>A0A1M6M5G3_9BACT</name>